<keyword evidence="9" id="KW-1185">Reference proteome</keyword>
<dbReference type="Pfam" id="PF13181">
    <property type="entry name" value="TPR_8"/>
    <property type="match status" value="1"/>
</dbReference>
<evidence type="ECO:0000256" key="4">
    <source>
        <dbReference type="ARBA" id="ARBA00022803"/>
    </source>
</evidence>
<dbReference type="OrthoDB" id="313062at2759"/>
<evidence type="ECO:0000256" key="2">
    <source>
        <dbReference type="ARBA" id="ARBA00022490"/>
    </source>
</evidence>
<keyword evidence="4 6" id="KW-0802">TPR repeat</keyword>
<comment type="subcellular location">
    <subcellularLocation>
        <location evidence="1">Cytoplasm</location>
    </subcellularLocation>
</comment>
<evidence type="ECO:0000256" key="7">
    <source>
        <dbReference type="SAM" id="Coils"/>
    </source>
</evidence>
<dbReference type="GO" id="GO:0005929">
    <property type="term" value="C:cilium"/>
    <property type="evidence" value="ECO:0007669"/>
    <property type="project" value="TreeGrafter"/>
</dbReference>
<dbReference type="GO" id="GO:0003341">
    <property type="term" value="P:cilium movement"/>
    <property type="evidence" value="ECO:0007669"/>
    <property type="project" value="TreeGrafter"/>
</dbReference>
<dbReference type="InterPro" id="IPR011990">
    <property type="entry name" value="TPR-like_helical_dom_sf"/>
</dbReference>
<feature type="repeat" description="TPR" evidence="6">
    <location>
        <begin position="593"/>
        <end position="626"/>
    </location>
</feature>
<evidence type="ECO:0000313" key="9">
    <source>
        <dbReference type="Proteomes" id="UP000039865"/>
    </source>
</evidence>
<dbReference type="InterPro" id="IPR019734">
    <property type="entry name" value="TPR_rpt"/>
</dbReference>
<keyword evidence="7" id="KW-0175">Coiled coil</keyword>
<protein>
    <recommendedName>
        <fullName evidence="5">Tetratricopeptide repeat protein 29</fullName>
    </recommendedName>
</protein>
<dbReference type="AlphaFoldDB" id="A0A077ZU08"/>
<keyword evidence="2" id="KW-0963">Cytoplasm</keyword>
<gene>
    <name evidence="8" type="primary">Contig6423.g6872</name>
    <name evidence="8" type="ORF">STYLEM_2328</name>
</gene>
<sequence length="742" mass="85220">MFNLKANIINTEQLRLAKEKLVQASLGNSNSTQSLSKTLPPSQSSQQLFQKNPRMANAYNPLAESHKNITIKKILHEMERDLNQVEEENYQIVKEQAEQRLLKANPKLAQQRQKQLEKEQIYQFELQGPGSPDKGNNMFKSQMGDQQKHTIKKLIKDVQNDEIQVLNGQFKATIKLSKFEDDDKDKEKPMYTYQQHRVYLKKKGVSYFEKYEPVKKESDSGNQESKYHHLEEVNMKEIMEQKVVEQEALDALNSIKLQRNLSLPQLGENKAKRNKMQSVKQQQDKVIFDEVFINPRTKQLQQVIHKHKQQQQNLIQNSLSLSQKVGANGSLPPLNGSGANMDRLGTAQRHLEGRASANAFVQDRKQRITQDKQNLEVSALLQSKRLMEQSEKIFDQELKNMNTHDGLGNSLPKDQRLNTAYSRQSNDESEMLDFYDPNNQGENQHADDIVKIVMRKFNSSAKLQNSTSFFTQQIQVQPPDGLINSIGNNVKDASWAPSIPISTNFIKQQSLKDITLRAKAGVQAGDIQKEAHMAFALGNLNENEKNYKKSIKFYKRFFFCARILEDPVGASLGLNRLGVMYHKLKNYDNENVFASYYNLGISYRLMRDFDTSIKNFKQALEWSQQHQEFESECISNGQLGNCLRVAIQLKNKKLSLDCLLCLGYIAFTSEQFKIAKNYFHKAFADAQSLNDRELAEQCMCNMGIAMGNISVNNMKKNFSVEVLKTVQKQESEDDDEEIETEQ</sequence>
<dbReference type="PROSITE" id="PS50005">
    <property type="entry name" value="TPR"/>
    <property type="match status" value="1"/>
</dbReference>
<accession>A0A077ZU08</accession>
<proteinExistence type="predicted"/>
<dbReference type="GO" id="GO:0005737">
    <property type="term" value="C:cytoplasm"/>
    <property type="evidence" value="ECO:0007669"/>
    <property type="project" value="UniProtKB-SubCell"/>
</dbReference>
<name>A0A077ZU08_STYLE</name>
<evidence type="ECO:0000256" key="6">
    <source>
        <dbReference type="PROSITE-ProRule" id="PRU00339"/>
    </source>
</evidence>
<dbReference type="Gene3D" id="1.25.40.10">
    <property type="entry name" value="Tetratricopeptide repeat domain"/>
    <property type="match status" value="1"/>
</dbReference>
<keyword evidence="3" id="KW-0677">Repeat</keyword>
<dbReference type="SMART" id="SM00028">
    <property type="entry name" value="TPR"/>
    <property type="match status" value="3"/>
</dbReference>
<dbReference type="PANTHER" id="PTHR46630">
    <property type="entry name" value="TETRATRICOPEPTIDE REPEAT PROTEIN 29"/>
    <property type="match status" value="1"/>
</dbReference>
<evidence type="ECO:0000256" key="3">
    <source>
        <dbReference type="ARBA" id="ARBA00022737"/>
    </source>
</evidence>
<evidence type="ECO:0000256" key="1">
    <source>
        <dbReference type="ARBA" id="ARBA00004496"/>
    </source>
</evidence>
<dbReference type="InParanoid" id="A0A077ZU08"/>
<dbReference type="SUPFAM" id="SSF48452">
    <property type="entry name" value="TPR-like"/>
    <property type="match status" value="1"/>
</dbReference>
<reference evidence="8 9" key="1">
    <citation type="submission" date="2014-06" db="EMBL/GenBank/DDBJ databases">
        <authorList>
            <person name="Swart Estienne"/>
        </authorList>
    </citation>
    <scope>NUCLEOTIDE SEQUENCE [LARGE SCALE GENOMIC DNA]</scope>
    <source>
        <strain evidence="8 9">130c</strain>
    </source>
</reference>
<dbReference type="Proteomes" id="UP000039865">
    <property type="component" value="Unassembled WGS sequence"/>
</dbReference>
<dbReference type="InterPro" id="IPR051476">
    <property type="entry name" value="Bac_ResReg_Asp_Phosphatase"/>
</dbReference>
<evidence type="ECO:0000313" key="8">
    <source>
        <dbReference type="EMBL" id="CDW73352.1"/>
    </source>
</evidence>
<dbReference type="EMBL" id="CCKQ01002259">
    <property type="protein sequence ID" value="CDW73352.1"/>
    <property type="molecule type" value="Genomic_DNA"/>
</dbReference>
<evidence type="ECO:0000256" key="5">
    <source>
        <dbReference type="ARBA" id="ARBA00040665"/>
    </source>
</evidence>
<feature type="coiled-coil region" evidence="7">
    <location>
        <begin position="68"/>
        <end position="95"/>
    </location>
</feature>
<dbReference type="PANTHER" id="PTHR46630:SF1">
    <property type="entry name" value="TETRATRICOPEPTIDE REPEAT PROTEIN 29"/>
    <property type="match status" value="1"/>
</dbReference>
<organism evidence="8 9">
    <name type="scientific">Stylonychia lemnae</name>
    <name type="common">Ciliate</name>
    <dbReference type="NCBI Taxonomy" id="5949"/>
    <lineage>
        <taxon>Eukaryota</taxon>
        <taxon>Sar</taxon>
        <taxon>Alveolata</taxon>
        <taxon>Ciliophora</taxon>
        <taxon>Intramacronucleata</taxon>
        <taxon>Spirotrichea</taxon>
        <taxon>Stichotrichia</taxon>
        <taxon>Sporadotrichida</taxon>
        <taxon>Oxytrichidae</taxon>
        <taxon>Stylonychinae</taxon>
        <taxon>Stylonychia</taxon>
    </lineage>
</organism>